<evidence type="ECO:0000313" key="1">
    <source>
        <dbReference type="EMBL" id="SEN05417.1"/>
    </source>
</evidence>
<dbReference type="EMBL" id="FOCL01000002">
    <property type="protein sequence ID" value="SEN05417.1"/>
    <property type="molecule type" value="Genomic_DNA"/>
</dbReference>
<keyword evidence="2" id="KW-1185">Reference proteome</keyword>
<gene>
    <name evidence="1" type="ORF">SAMN05192574_102311</name>
</gene>
<evidence type="ECO:0000313" key="2">
    <source>
        <dbReference type="Proteomes" id="UP000198942"/>
    </source>
</evidence>
<proteinExistence type="predicted"/>
<organism evidence="1 2">
    <name type="scientific">Mucilaginibacter gossypiicola</name>
    <dbReference type="NCBI Taxonomy" id="551995"/>
    <lineage>
        <taxon>Bacteria</taxon>
        <taxon>Pseudomonadati</taxon>
        <taxon>Bacteroidota</taxon>
        <taxon>Sphingobacteriia</taxon>
        <taxon>Sphingobacteriales</taxon>
        <taxon>Sphingobacteriaceae</taxon>
        <taxon>Mucilaginibacter</taxon>
    </lineage>
</organism>
<protein>
    <submittedName>
        <fullName evidence="1">Uncharacterized protein</fullName>
    </submittedName>
</protein>
<dbReference type="Proteomes" id="UP000198942">
    <property type="component" value="Unassembled WGS sequence"/>
</dbReference>
<dbReference type="AlphaFoldDB" id="A0A1H8DG08"/>
<reference evidence="2" key="1">
    <citation type="submission" date="2016-10" db="EMBL/GenBank/DDBJ databases">
        <authorList>
            <person name="Varghese N."/>
            <person name="Submissions S."/>
        </authorList>
    </citation>
    <scope>NUCLEOTIDE SEQUENCE [LARGE SCALE GENOMIC DNA]</scope>
    <source>
        <strain evidence="2">Gh-48</strain>
    </source>
</reference>
<accession>A0A1H8DG08</accession>
<name>A0A1H8DG08_9SPHI</name>
<dbReference type="STRING" id="551995.SAMN05192574_102311"/>
<sequence length="404" mass="46453">MILLRDELKILRDLTNTVLEQTHLRTVKLPEVPEKQQAIATEIRRIKTAWSVLFTSTVKDYVLKRYVNYQQAVLVDLADRLFAHIVADSRHGDGPQVSPAFAIDQALLQGLLELLAFLEQYFEAGFNRAGKIPDALIQDTLKEIRGQADAIVRLLESSDTEESLKQCLIDYLELIPQESYRSKLNFHTRLYIKDLLVFLTPVYRRGTDADRSLVIVDVLMYLNFNFYGFVTWLQEQINYKIRRLATAEERLLVLIEELVRVKTSPVMLSVSCDLSLPPLAELLEAWLNEAIKKESGRYFPRGPGDSEKKLGLSLSVTQLSLFIRLLYEEGFFTLKNITAILRFTAKHFTTKRQEHISAVNMGRTYYGTDQFTAAAVKDLLLRMLARLNRMFFPLIALTIILWTS</sequence>